<accession>A0A067T135</accession>
<sequence>MRHSSLDTHMQISHIGFFGCHPPPLSHGAGLENGLFTPAHATAHGCTRKTLNRTSLCFYQPHLTNWKVRG</sequence>
<dbReference type="Proteomes" id="UP000027222">
    <property type="component" value="Unassembled WGS sequence"/>
</dbReference>
<proteinExistence type="predicted"/>
<gene>
    <name evidence="1" type="ORF">GALMADRAFT_458200</name>
</gene>
<dbReference type="PROSITE" id="PS51257">
    <property type="entry name" value="PROKAR_LIPOPROTEIN"/>
    <property type="match status" value="1"/>
</dbReference>
<reference evidence="2" key="1">
    <citation type="journal article" date="2014" name="Proc. Natl. Acad. Sci. U.S.A.">
        <title>Extensive sampling of basidiomycete genomes demonstrates inadequacy of the white-rot/brown-rot paradigm for wood decay fungi.</title>
        <authorList>
            <person name="Riley R."/>
            <person name="Salamov A.A."/>
            <person name="Brown D.W."/>
            <person name="Nagy L.G."/>
            <person name="Floudas D."/>
            <person name="Held B.W."/>
            <person name="Levasseur A."/>
            <person name="Lombard V."/>
            <person name="Morin E."/>
            <person name="Otillar R."/>
            <person name="Lindquist E.A."/>
            <person name="Sun H."/>
            <person name="LaButti K.M."/>
            <person name="Schmutz J."/>
            <person name="Jabbour D."/>
            <person name="Luo H."/>
            <person name="Baker S.E."/>
            <person name="Pisabarro A.G."/>
            <person name="Walton J.D."/>
            <person name="Blanchette R.A."/>
            <person name="Henrissat B."/>
            <person name="Martin F."/>
            <person name="Cullen D."/>
            <person name="Hibbett D.S."/>
            <person name="Grigoriev I.V."/>
        </authorList>
    </citation>
    <scope>NUCLEOTIDE SEQUENCE [LARGE SCALE GENOMIC DNA]</scope>
    <source>
        <strain evidence="2">CBS 339.88</strain>
    </source>
</reference>
<name>A0A067T135_GALM3</name>
<protein>
    <submittedName>
        <fullName evidence="1">Uncharacterized protein</fullName>
    </submittedName>
</protein>
<evidence type="ECO:0000313" key="2">
    <source>
        <dbReference type="Proteomes" id="UP000027222"/>
    </source>
</evidence>
<dbReference type="HOGENOM" id="CLU_2757941_0_0_1"/>
<organism evidence="1 2">
    <name type="scientific">Galerina marginata (strain CBS 339.88)</name>
    <dbReference type="NCBI Taxonomy" id="685588"/>
    <lineage>
        <taxon>Eukaryota</taxon>
        <taxon>Fungi</taxon>
        <taxon>Dikarya</taxon>
        <taxon>Basidiomycota</taxon>
        <taxon>Agaricomycotina</taxon>
        <taxon>Agaricomycetes</taxon>
        <taxon>Agaricomycetidae</taxon>
        <taxon>Agaricales</taxon>
        <taxon>Agaricineae</taxon>
        <taxon>Strophariaceae</taxon>
        <taxon>Galerina</taxon>
    </lineage>
</organism>
<dbReference type="AlphaFoldDB" id="A0A067T135"/>
<keyword evidence="2" id="KW-1185">Reference proteome</keyword>
<evidence type="ECO:0000313" key="1">
    <source>
        <dbReference type="EMBL" id="KDR76007.1"/>
    </source>
</evidence>
<dbReference type="EMBL" id="KL142379">
    <property type="protein sequence ID" value="KDR76007.1"/>
    <property type="molecule type" value="Genomic_DNA"/>
</dbReference>